<dbReference type="AlphaFoldDB" id="A0A4U2YSG0"/>
<dbReference type="Proteomes" id="UP000307808">
    <property type="component" value="Unassembled WGS sequence"/>
</dbReference>
<keyword evidence="1" id="KW-0808">Transferase</keyword>
<evidence type="ECO:0000313" key="2">
    <source>
        <dbReference type="Proteomes" id="UP000307808"/>
    </source>
</evidence>
<dbReference type="RefSeq" id="WP_137064180.1">
    <property type="nucleotide sequence ID" value="NZ_CP040748.1"/>
</dbReference>
<proteinExistence type="predicted"/>
<sequence length="422" mass="46204">MSDLPRLLHVGYRPIGNPDNTGLTLASMFESWPDSHLLQVFSKDASGPSVRRGGYELPSTTYPLEHWGRRVLGADVRGVADGMNSSVARTGRVPLKTRIKLVAMVLNDIAPVVLPKDLDDVVAEYRPEVLHSLLGSVREMSVALAIAKRYDLPILPHYMDDWPVNLHQASPFRGIARRRVERTHRAILERSPVGLGIGFKMAEEFTSRYGRPFTPVGNSVPADDLLGATGSVAHERGVMRYVGGLHLGRDRVVSVVAEELARHENTAGWSIEIFRPGHSAAAAATLAARHGNVIDRGEVEAAKVADVLQTASCLLFIESEDEGVVPFTRYSVSTKVPEYVASRRPVVCVGPVEQGSIEAFARSTRSVALQLRQPDWEGLVRFLGTVDDPMPPDVGPRVLEEFSREATHRRLAAAARAARDAR</sequence>
<comment type="caution">
    <text evidence="1">The sequence shown here is derived from an EMBL/GenBank/DDBJ whole genome shotgun (WGS) entry which is preliminary data.</text>
</comment>
<evidence type="ECO:0000313" key="1">
    <source>
        <dbReference type="EMBL" id="TKI63715.1"/>
    </source>
</evidence>
<accession>A0A4U2YSG0</accession>
<gene>
    <name evidence="1" type="ORF">FC770_00555</name>
</gene>
<keyword evidence="2" id="KW-1185">Reference proteome</keyword>
<name>A0A4U2YSG0_9ACTN</name>
<dbReference type="OrthoDB" id="8445658at2"/>
<dbReference type="EMBL" id="SZPY01000001">
    <property type="protein sequence ID" value="TKI63715.1"/>
    <property type="molecule type" value="Genomic_DNA"/>
</dbReference>
<protein>
    <submittedName>
        <fullName evidence="1">Glycosyltransferase family 4 protein</fullName>
    </submittedName>
</protein>
<organism evidence="1 2">
    <name type="scientific">Nocardioides jishulii</name>
    <dbReference type="NCBI Taxonomy" id="2575440"/>
    <lineage>
        <taxon>Bacteria</taxon>
        <taxon>Bacillati</taxon>
        <taxon>Actinomycetota</taxon>
        <taxon>Actinomycetes</taxon>
        <taxon>Propionibacteriales</taxon>
        <taxon>Nocardioidaceae</taxon>
        <taxon>Nocardioides</taxon>
    </lineage>
</organism>
<reference evidence="1 2" key="1">
    <citation type="submission" date="2019-04" db="EMBL/GenBank/DDBJ databases">
        <authorList>
            <person name="Dong K."/>
        </authorList>
    </citation>
    <scope>NUCLEOTIDE SEQUENCE [LARGE SCALE GENOMIC DNA]</scope>
    <source>
        <strain evidence="2">dk3543</strain>
    </source>
</reference>
<dbReference type="Gene3D" id="3.40.50.2000">
    <property type="entry name" value="Glycogen Phosphorylase B"/>
    <property type="match status" value="1"/>
</dbReference>
<dbReference type="GO" id="GO:0016740">
    <property type="term" value="F:transferase activity"/>
    <property type="evidence" value="ECO:0007669"/>
    <property type="project" value="UniProtKB-KW"/>
</dbReference>